<dbReference type="EMBL" id="BAABME010000238">
    <property type="protein sequence ID" value="GAA0140974.1"/>
    <property type="molecule type" value="Genomic_DNA"/>
</dbReference>
<proteinExistence type="predicted"/>
<dbReference type="Proteomes" id="UP001454036">
    <property type="component" value="Unassembled WGS sequence"/>
</dbReference>
<organism evidence="2 3">
    <name type="scientific">Lithospermum erythrorhizon</name>
    <name type="common">Purple gromwell</name>
    <name type="synonym">Lithospermum officinale var. erythrorhizon</name>
    <dbReference type="NCBI Taxonomy" id="34254"/>
    <lineage>
        <taxon>Eukaryota</taxon>
        <taxon>Viridiplantae</taxon>
        <taxon>Streptophyta</taxon>
        <taxon>Embryophyta</taxon>
        <taxon>Tracheophyta</taxon>
        <taxon>Spermatophyta</taxon>
        <taxon>Magnoliopsida</taxon>
        <taxon>eudicotyledons</taxon>
        <taxon>Gunneridae</taxon>
        <taxon>Pentapetalae</taxon>
        <taxon>asterids</taxon>
        <taxon>lamiids</taxon>
        <taxon>Boraginales</taxon>
        <taxon>Boraginaceae</taxon>
        <taxon>Boraginoideae</taxon>
        <taxon>Lithospermeae</taxon>
        <taxon>Lithospermum</taxon>
    </lineage>
</organism>
<accession>A0AAV3NP35</accession>
<dbReference type="AlphaFoldDB" id="A0AAV3NP35"/>
<dbReference type="GO" id="GO:0003676">
    <property type="term" value="F:nucleic acid binding"/>
    <property type="evidence" value="ECO:0007669"/>
    <property type="project" value="InterPro"/>
</dbReference>
<protein>
    <recommendedName>
        <fullName evidence="1">RNase H type-1 domain-containing protein</fullName>
    </recommendedName>
</protein>
<dbReference type="InterPro" id="IPR036397">
    <property type="entry name" value="RNaseH_sf"/>
</dbReference>
<dbReference type="GO" id="GO:0004523">
    <property type="term" value="F:RNA-DNA hybrid ribonuclease activity"/>
    <property type="evidence" value="ECO:0007669"/>
    <property type="project" value="InterPro"/>
</dbReference>
<evidence type="ECO:0000259" key="1">
    <source>
        <dbReference type="Pfam" id="PF13456"/>
    </source>
</evidence>
<name>A0AAV3NP35_LITER</name>
<keyword evidence="3" id="KW-1185">Reference proteome</keyword>
<evidence type="ECO:0000313" key="3">
    <source>
        <dbReference type="Proteomes" id="UP001454036"/>
    </source>
</evidence>
<reference evidence="2 3" key="1">
    <citation type="submission" date="2024-01" db="EMBL/GenBank/DDBJ databases">
        <title>The complete chloroplast genome sequence of Lithospermum erythrorhizon: insights into the phylogenetic relationship among Boraginaceae species and the maternal lineages of purple gromwells.</title>
        <authorList>
            <person name="Okada T."/>
            <person name="Watanabe K."/>
        </authorList>
    </citation>
    <scope>NUCLEOTIDE SEQUENCE [LARGE SCALE GENOMIC DNA]</scope>
</reference>
<comment type="caution">
    <text evidence="2">The sequence shown here is derived from an EMBL/GenBank/DDBJ whole genome shotgun (WGS) entry which is preliminary data.</text>
</comment>
<sequence>MDQVRGVCGVRHEPLVKYHAKAMQLAQGFEQVVFEHIPRAQNEEANHLSRLATTYYNEFPRGDYVEIQQKPAHEETISLSVLEEAKD</sequence>
<dbReference type="Pfam" id="PF13456">
    <property type="entry name" value="RVT_3"/>
    <property type="match status" value="1"/>
</dbReference>
<dbReference type="Gene3D" id="3.30.420.10">
    <property type="entry name" value="Ribonuclease H-like superfamily/Ribonuclease H"/>
    <property type="match status" value="1"/>
</dbReference>
<gene>
    <name evidence="2" type="ORF">LIER_02222</name>
</gene>
<feature type="domain" description="RNase H type-1" evidence="1">
    <location>
        <begin position="7"/>
        <end position="51"/>
    </location>
</feature>
<dbReference type="InterPro" id="IPR002156">
    <property type="entry name" value="RNaseH_domain"/>
</dbReference>
<evidence type="ECO:0000313" key="2">
    <source>
        <dbReference type="EMBL" id="GAA0140974.1"/>
    </source>
</evidence>